<accession>A0A1D7XNS0</accession>
<geneLocation type="plasmid" evidence="2">
    <name>pct2</name>
</geneLocation>
<dbReference type="EMBL" id="CP017255">
    <property type="protein sequence ID" value="AOR24992.1"/>
    <property type="molecule type" value="Genomic_DNA"/>
</dbReference>
<dbReference type="OrthoDB" id="1905385at2"/>
<dbReference type="RefSeq" id="WP_069681111.1">
    <property type="nucleotide sequence ID" value="NZ_CP017255.2"/>
</dbReference>
<gene>
    <name evidence="1" type="ORF">BGI42_14695</name>
</gene>
<proteinExistence type="predicted"/>
<keyword evidence="1" id="KW-0614">Plasmid</keyword>
<dbReference type="Proteomes" id="UP000094652">
    <property type="component" value="Plasmid pCt2"/>
</dbReference>
<protein>
    <submittedName>
        <fullName evidence="1">Uncharacterized protein</fullName>
    </submittedName>
</protein>
<keyword evidence="2" id="KW-1185">Reference proteome</keyword>
<dbReference type="KEGG" id="ctae:BGI42_14695"/>
<name>A0A1D7XNS0_9CLOT</name>
<reference evidence="2" key="1">
    <citation type="submission" date="2016-09" db="EMBL/GenBank/DDBJ databases">
        <title>Genomics of Clostridium taeniosporum, an organism which forms endospores with ribbon-like appendages.</title>
        <authorList>
            <person name="Walker J.R."/>
        </authorList>
    </citation>
    <scope>NUCLEOTIDE SEQUENCE [LARGE SCALE GENOMIC DNA]</scope>
    <source>
        <strain evidence="2">1/k</strain>
        <plasmid evidence="2">Plasmid pct2</plasmid>
    </source>
</reference>
<organism evidence="1 2">
    <name type="scientific">Clostridium taeniosporum</name>
    <dbReference type="NCBI Taxonomy" id="394958"/>
    <lineage>
        <taxon>Bacteria</taxon>
        <taxon>Bacillati</taxon>
        <taxon>Bacillota</taxon>
        <taxon>Clostridia</taxon>
        <taxon>Eubacteriales</taxon>
        <taxon>Clostridiaceae</taxon>
        <taxon>Clostridium</taxon>
    </lineage>
</organism>
<evidence type="ECO:0000313" key="1">
    <source>
        <dbReference type="EMBL" id="AOR24992.1"/>
    </source>
</evidence>
<dbReference type="AlphaFoldDB" id="A0A1D7XNS0"/>
<sequence>MAVKDEICSVDIMNDEDLGEVIGLDDDSNDIGTVINTFSLGINDNNNSKDFEVSNVEKNIPDTNTLDSKKINTNSSPKGLTTPIDGELFNIKRSYQFRASTLRKLIELKSKDPDINIYLNQIIDKAICYYYDNINNKIS</sequence>
<evidence type="ECO:0000313" key="2">
    <source>
        <dbReference type="Proteomes" id="UP000094652"/>
    </source>
</evidence>